<feature type="binding site" evidence="5">
    <location>
        <begin position="177"/>
        <end position="184"/>
    </location>
    <ligand>
        <name>ADP</name>
        <dbReference type="ChEBI" id="CHEBI:456216"/>
    </ligand>
</feature>
<gene>
    <name evidence="6" type="ORF">N789_12450</name>
</gene>
<dbReference type="HAMAP" id="MF_01062">
    <property type="entry name" value="PSRP"/>
    <property type="match status" value="1"/>
</dbReference>
<name>A0A091AWB3_9GAMM</name>
<dbReference type="PATRIC" id="fig|1121015.4.peg.1961"/>
<dbReference type="EMBL" id="AVCI01000007">
    <property type="protein sequence ID" value="KFN42929.1"/>
    <property type="molecule type" value="Genomic_DNA"/>
</dbReference>
<dbReference type="InterPro" id="IPR026530">
    <property type="entry name" value="PSRP"/>
</dbReference>
<evidence type="ECO:0000256" key="1">
    <source>
        <dbReference type="ARBA" id="ARBA00022527"/>
    </source>
</evidence>
<sequence length="297" mass="32721">MGRPRQTGHNRLVATRAIPSHSLSMSQKRPVFYISDGTGITAETIGHSLLTQFEGVEFETTRIAFVDSVDKAQAAAAQIREAGERAGLRPVVVNSAVDMELIAILGDSGALMLDVFAPFILPLEQELGMKRQARAGKAHGLVDFAAYEARINATNYALTHDDGVDLDYGEADLILVGVSRSGKTPTCLYLALHYGVKAANYPLTEDDLEIDELPKRLKPYRRKLFGLTIDPVRLQQIRTERKPNSRYATIEQCRAEVARAESLFKIVGLPSLSTTHTSIEEIASKVLAQFGIQRHMF</sequence>
<evidence type="ECO:0000313" key="6">
    <source>
        <dbReference type="EMBL" id="KFN42929.1"/>
    </source>
</evidence>
<comment type="catalytic activity">
    <reaction evidence="5">
        <text>[pyruvate, water dikinase]-phosphate + phosphate + H(+) = [pyruvate, water dikinase] + diphosphate</text>
        <dbReference type="Rhea" id="RHEA:48580"/>
        <dbReference type="Rhea" id="RHEA-COMP:11425"/>
        <dbReference type="Rhea" id="RHEA-COMP:11426"/>
        <dbReference type="ChEBI" id="CHEBI:15378"/>
        <dbReference type="ChEBI" id="CHEBI:33019"/>
        <dbReference type="ChEBI" id="CHEBI:43176"/>
        <dbReference type="ChEBI" id="CHEBI:43474"/>
        <dbReference type="ChEBI" id="CHEBI:68546"/>
        <dbReference type="EC" id="2.7.4.28"/>
    </reaction>
</comment>
<keyword evidence="7" id="KW-1185">Reference proteome</keyword>
<evidence type="ECO:0000313" key="7">
    <source>
        <dbReference type="Proteomes" id="UP000029385"/>
    </source>
</evidence>
<dbReference type="InterPro" id="IPR005177">
    <property type="entry name" value="Kinase-pyrophosphorylase"/>
</dbReference>
<dbReference type="EC" id="2.7.11.33" evidence="5"/>
<protein>
    <recommendedName>
        <fullName evidence="5">Putative phosphoenolpyruvate synthase regulatory protein</fullName>
        <shortName evidence="5">PEP synthase regulatory protein</shortName>
        <shortName evidence="5">PSRP</shortName>
        <ecNumber evidence="5">2.7.11.33</ecNumber>
        <ecNumber evidence="5">2.7.4.28</ecNumber>
    </recommendedName>
    <alternativeName>
        <fullName evidence="5">Pyruvate, water dikinase regulatory protein</fullName>
    </alternativeName>
</protein>
<comment type="similarity">
    <text evidence="5">Belongs to the pyruvate, phosphate/water dikinase regulatory protein family. PSRP subfamily.</text>
</comment>
<dbReference type="GO" id="GO:0004674">
    <property type="term" value="F:protein serine/threonine kinase activity"/>
    <property type="evidence" value="ECO:0007669"/>
    <property type="project" value="UniProtKB-UniRule"/>
</dbReference>
<dbReference type="PANTHER" id="PTHR31756:SF3">
    <property type="entry name" value="PYRUVATE, PHOSPHATE DIKINASE REGULATORY PROTEIN 1, CHLOROPLASTIC"/>
    <property type="match status" value="1"/>
</dbReference>
<dbReference type="EC" id="2.7.4.28" evidence="5"/>
<dbReference type="GO" id="GO:0043531">
    <property type="term" value="F:ADP binding"/>
    <property type="evidence" value="ECO:0007669"/>
    <property type="project" value="UniProtKB-UniRule"/>
</dbReference>
<evidence type="ECO:0000256" key="3">
    <source>
        <dbReference type="ARBA" id="ARBA00022741"/>
    </source>
</evidence>
<accession>A0A091AWB3</accession>
<keyword evidence="4 5" id="KW-0418">Kinase</keyword>
<dbReference type="PANTHER" id="PTHR31756">
    <property type="entry name" value="PYRUVATE, PHOSPHATE DIKINASE REGULATORY PROTEIN 1, CHLOROPLASTIC"/>
    <property type="match status" value="1"/>
</dbReference>
<evidence type="ECO:0000256" key="2">
    <source>
        <dbReference type="ARBA" id="ARBA00022679"/>
    </source>
</evidence>
<evidence type="ECO:0000256" key="5">
    <source>
        <dbReference type="HAMAP-Rule" id="MF_01062"/>
    </source>
</evidence>
<comment type="function">
    <text evidence="5">Bifunctional serine/threonine kinase and phosphorylase involved in the regulation of the phosphoenolpyruvate synthase (PEPS) by catalyzing its phosphorylation/dephosphorylation.</text>
</comment>
<comment type="catalytic activity">
    <reaction evidence="5">
        <text>[pyruvate, water dikinase] + ADP = [pyruvate, water dikinase]-phosphate + AMP + H(+)</text>
        <dbReference type="Rhea" id="RHEA:46020"/>
        <dbReference type="Rhea" id="RHEA-COMP:11425"/>
        <dbReference type="Rhea" id="RHEA-COMP:11426"/>
        <dbReference type="ChEBI" id="CHEBI:15378"/>
        <dbReference type="ChEBI" id="CHEBI:43176"/>
        <dbReference type="ChEBI" id="CHEBI:68546"/>
        <dbReference type="ChEBI" id="CHEBI:456215"/>
        <dbReference type="ChEBI" id="CHEBI:456216"/>
        <dbReference type="EC" id="2.7.11.33"/>
    </reaction>
</comment>
<dbReference type="STRING" id="1121015.GCA_000420545_02234"/>
<comment type="caution">
    <text evidence="6">The sequence shown here is derived from an EMBL/GenBank/DDBJ whole genome shotgun (WGS) entry which is preliminary data.</text>
</comment>
<keyword evidence="3 5" id="KW-0547">Nucleotide-binding</keyword>
<organism evidence="6 7">
    <name type="scientific">Arenimonas oryziterrae DSM 21050 = YC6267</name>
    <dbReference type="NCBI Taxonomy" id="1121015"/>
    <lineage>
        <taxon>Bacteria</taxon>
        <taxon>Pseudomonadati</taxon>
        <taxon>Pseudomonadota</taxon>
        <taxon>Gammaproteobacteria</taxon>
        <taxon>Lysobacterales</taxon>
        <taxon>Lysobacteraceae</taxon>
        <taxon>Arenimonas</taxon>
    </lineage>
</organism>
<dbReference type="eggNOG" id="COG1806">
    <property type="taxonomic scope" value="Bacteria"/>
</dbReference>
<dbReference type="Proteomes" id="UP000029385">
    <property type="component" value="Unassembled WGS sequence"/>
</dbReference>
<keyword evidence="1 5" id="KW-0723">Serine/threonine-protein kinase</keyword>
<reference evidence="6 7" key="1">
    <citation type="submission" date="2013-09" db="EMBL/GenBank/DDBJ databases">
        <title>Genome sequencing of Arenimonas oryziterrae.</title>
        <authorList>
            <person name="Chen F."/>
            <person name="Wang G."/>
        </authorList>
    </citation>
    <scope>NUCLEOTIDE SEQUENCE [LARGE SCALE GENOMIC DNA]</scope>
    <source>
        <strain evidence="6 7">YC6267</strain>
    </source>
</reference>
<proteinExistence type="inferred from homology"/>
<evidence type="ECO:0000256" key="4">
    <source>
        <dbReference type="ARBA" id="ARBA00022777"/>
    </source>
</evidence>
<keyword evidence="2 5" id="KW-0808">Transferase</keyword>
<dbReference type="Pfam" id="PF03618">
    <property type="entry name" value="Kinase-PPPase"/>
    <property type="match status" value="1"/>
</dbReference>
<dbReference type="AlphaFoldDB" id="A0A091AWB3"/>
<dbReference type="NCBIfam" id="NF003742">
    <property type="entry name" value="PRK05339.1"/>
    <property type="match status" value="1"/>
</dbReference>
<dbReference type="GO" id="GO:0016776">
    <property type="term" value="F:phosphotransferase activity, phosphate group as acceptor"/>
    <property type="evidence" value="ECO:0007669"/>
    <property type="project" value="UniProtKB-UniRule"/>
</dbReference>
<dbReference type="GO" id="GO:0005524">
    <property type="term" value="F:ATP binding"/>
    <property type="evidence" value="ECO:0007669"/>
    <property type="project" value="InterPro"/>
</dbReference>